<dbReference type="GO" id="GO:0005737">
    <property type="term" value="C:cytoplasm"/>
    <property type="evidence" value="ECO:0007669"/>
    <property type="project" value="TreeGrafter"/>
</dbReference>
<dbReference type="InterPro" id="IPR011767">
    <property type="entry name" value="GLR_AS"/>
</dbReference>
<keyword evidence="3 6" id="KW-0249">Electron transport</keyword>
<dbReference type="InterPro" id="IPR002109">
    <property type="entry name" value="Glutaredoxin"/>
</dbReference>
<dbReference type="NCBIfam" id="TIGR02181">
    <property type="entry name" value="GRX_bact"/>
    <property type="match status" value="1"/>
</dbReference>
<gene>
    <name evidence="8" type="ORF">AB835_09370</name>
</gene>
<protein>
    <recommendedName>
        <fullName evidence="6">Glutaredoxin</fullName>
    </recommendedName>
</protein>
<dbReference type="AlphaFoldDB" id="A0A1D2QP37"/>
<dbReference type="PROSITE" id="PS00195">
    <property type="entry name" value="GLUTAREDOXIN_1"/>
    <property type="match status" value="1"/>
</dbReference>
<evidence type="ECO:0000256" key="2">
    <source>
        <dbReference type="ARBA" id="ARBA00022448"/>
    </source>
</evidence>
<evidence type="ECO:0000256" key="4">
    <source>
        <dbReference type="ARBA" id="ARBA00023157"/>
    </source>
</evidence>
<evidence type="ECO:0000313" key="9">
    <source>
        <dbReference type="Proteomes" id="UP000242502"/>
    </source>
</evidence>
<comment type="caution">
    <text evidence="8">The sequence shown here is derived from an EMBL/GenBank/DDBJ whole genome shotgun (WGS) entry which is preliminary data.</text>
</comment>
<dbReference type="Gene3D" id="3.40.30.10">
    <property type="entry name" value="Glutaredoxin"/>
    <property type="match status" value="1"/>
</dbReference>
<name>A0A1D2QP37_9GAMM</name>
<dbReference type="Proteomes" id="UP000242502">
    <property type="component" value="Unassembled WGS sequence"/>
</dbReference>
<proteinExistence type="inferred from homology"/>
<dbReference type="GO" id="GO:0034599">
    <property type="term" value="P:cellular response to oxidative stress"/>
    <property type="evidence" value="ECO:0007669"/>
    <property type="project" value="TreeGrafter"/>
</dbReference>
<dbReference type="CDD" id="cd03418">
    <property type="entry name" value="GRX_GRXb_1_3_like"/>
    <property type="match status" value="1"/>
</dbReference>
<evidence type="ECO:0000256" key="5">
    <source>
        <dbReference type="ARBA" id="ARBA00023284"/>
    </source>
</evidence>
<dbReference type="InterPro" id="IPR011900">
    <property type="entry name" value="GRX_bact"/>
</dbReference>
<keyword evidence="6" id="KW-0963">Cytoplasm</keyword>
<evidence type="ECO:0000259" key="7">
    <source>
        <dbReference type="Pfam" id="PF00462"/>
    </source>
</evidence>
<sequence length="87" mass="10126">MCNAKVTIYTTRFCPFCIRAKSMLDNKSVDYQEIPIDNQPAVRREMIKKSGRRTVPQIWINDYHVGGCDELFSLERMGQLDNLLVNE</sequence>
<dbReference type="FunFam" id="3.40.30.10:FF:000018">
    <property type="entry name" value="Glutaredoxin"/>
    <property type="match status" value="1"/>
</dbReference>
<organism evidence="8 9">
    <name type="scientific">Candidatus Endobugula sertula</name>
    <name type="common">Bugula neritina bacterial symbiont</name>
    <dbReference type="NCBI Taxonomy" id="62101"/>
    <lineage>
        <taxon>Bacteria</taxon>
        <taxon>Pseudomonadati</taxon>
        <taxon>Pseudomonadota</taxon>
        <taxon>Gammaproteobacteria</taxon>
        <taxon>Cellvibrionales</taxon>
        <taxon>Cellvibrionaceae</taxon>
        <taxon>Candidatus Endobugula</taxon>
    </lineage>
</organism>
<dbReference type="GO" id="GO:0015038">
    <property type="term" value="F:glutathione disulfide oxidoreductase activity"/>
    <property type="evidence" value="ECO:0007669"/>
    <property type="project" value="UniProtKB-UniRule"/>
</dbReference>
<dbReference type="Pfam" id="PF00462">
    <property type="entry name" value="Glutaredoxin"/>
    <property type="match status" value="1"/>
</dbReference>
<dbReference type="InterPro" id="IPR036249">
    <property type="entry name" value="Thioredoxin-like_sf"/>
</dbReference>
<dbReference type="EMBL" id="MDLC01000031">
    <property type="protein sequence ID" value="ODS23355.1"/>
    <property type="molecule type" value="Genomic_DNA"/>
</dbReference>
<evidence type="ECO:0000256" key="1">
    <source>
        <dbReference type="ARBA" id="ARBA00007787"/>
    </source>
</evidence>
<dbReference type="GO" id="GO:0045454">
    <property type="term" value="P:cell redox homeostasis"/>
    <property type="evidence" value="ECO:0007669"/>
    <property type="project" value="InterPro"/>
</dbReference>
<dbReference type="PROSITE" id="PS51354">
    <property type="entry name" value="GLUTAREDOXIN_2"/>
    <property type="match status" value="1"/>
</dbReference>
<dbReference type="PANTHER" id="PTHR45694">
    <property type="entry name" value="GLUTAREDOXIN 2"/>
    <property type="match status" value="1"/>
</dbReference>
<feature type="domain" description="Glutaredoxin" evidence="7">
    <location>
        <begin position="6"/>
        <end position="65"/>
    </location>
</feature>
<dbReference type="PANTHER" id="PTHR45694:SF18">
    <property type="entry name" value="GLUTAREDOXIN-1-RELATED"/>
    <property type="match status" value="1"/>
</dbReference>
<evidence type="ECO:0000256" key="6">
    <source>
        <dbReference type="RuleBase" id="RU364065"/>
    </source>
</evidence>
<evidence type="ECO:0000313" key="8">
    <source>
        <dbReference type="EMBL" id="ODS23355.1"/>
    </source>
</evidence>
<dbReference type="STRING" id="62101.AB835_09370"/>
<dbReference type="PRINTS" id="PR00160">
    <property type="entry name" value="GLUTAREDOXIN"/>
</dbReference>
<accession>A0A1D2QP37</accession>
<dbReference type="SUPFAM" id="SSF52833">
    <property type="entry name" value="Thioredoxin-like"/>
    <property type="match status" value="1"/>
</dbReference>
<comment type="function">
    <text evidence="6">Has a glutathione-disulfide oxidoreductase activity in the presence of NADPH and glutathione reductase. Reduces low molecular weight disulfides and proteins.</text>
</comment>
<comment type="similarity">
    <text evidence="1 6">Belongs to the glutaredoxin family.</text>
</comment>
<evidence type="ECO:0000256" key="3">
    <source>
        <dbReference type="ARBA" id="ARBA00022982"/>
    </source>
</evidence>
<keyword evidence="2 6" id="KW-0813">Transport</keyword>
<reference evidence="8 9" key="1">
    <citation type="journal article" date="2016" name="Appl. Environ. Microbiol.">
        <title>Lack of Overt Genome Reduction in the Bryostatin-Producing Bryozoan Symbiont "Candidatus Endobugula sertula".</title>
        <authorList>
            <person name="Miller I.J."/>
            <person name="Vanee N."/>
            <person name="Fong S.S."/>
            <person name="Lim-Fong G.E."/>
            <person name="Kwan J.C."/>
        </authorList>
    </citation>
    <scope>NUCLEOTIDE SEQUENCE [LARGE SCALE GENOMIC DNA]</scope>
    <source>
        <strain evidence="8">AB1-4</strain>
    </source>
</reference>
<keyword evidence="4" id="KW-1015">Disulfide bond</keyword>
<keyword evidence="5 6" id="KW-0676">Redox-active center</keyword>
<dbReference type="InterPro" id="IPR014025">
    <property type="entry name" value="Glutaredoxin_subgr"/>
</dbReference>